<proteinExistence type="predicted"/>
<reference evidence="1" key="1">
    <citation type="journal article" date="2020" name="Stud. Mycol.">
        <title>101 Dothideomycetes genomes: a test case for predicting lifestyles and emergence of pathogens.</title>
        <authorList>
            <person name="Haridas S."/>
            <person name="Albert R."/>
            <person name="Binder M."/>
            <person name="Bloem J."/>
            <person name="Labutti K."/>
            <person name="Salamov A."/>
            <person name="Andreopoulos B."/>
            <person name="Baker S."/>
            <person name="Barry K."/>
            <person name="Bills G."/>
            <person name="Bluhm B."/>
            <person name="Cannon C."/>
            <person name="Castanera R."/>
            <person name="Culley D."/>
            <person name="Daum C."/>
            <person name="Ezra D."/>
            <person name="Gonzalez J."/>
            <person name="Henrissat B."/>
            <person name="Kuo A."/>
            <person name="Liang C."/>
            <person name="Lipzen A."/>
            <person name="Lutzoni F."/>
            <person name="Magnuson J."/>
            <person name="Mondo S."/>
            <person name="Nolan M."/>
            <person name="Ohm R."/>
            <person name="Pangilinan J."/>
            <person name="Park H.-J."/>
            <person name="Ramirez L."/>
            <person name="Alfaro M."/>
            <person name="Sun H."/>
            <person name="Tritt A."/>
            <person name="Yoshinaga Y."/>
            <person name="Zwiers L.-H."/>
            <person name="Turgeon B."/>
            <person name="Goodwin S."/>
            <person name="Spatafora J."/>
            <person name="Crous P."/>
            <person name="Grigoriev I."/>
        </authorList>
    </citation>
    <scope>NUCLEOTIDE SEQUENCE</scope>
    <source>
        <strain evidence="1">CBS 119687</strain>
    </source>
</reference>
<dbReference type="GeneID" id="54408243"/>
<protein>
    <submittedName>
        <fullName evidence="1">Uncharacterized protein</fullName>
    </submittedName>
</protein>
<sequence length="354" mass="38951">MVQPIFDNGSVQNLHSRVWATSSKTSALKQDLYTTAGHRREYILNALELAIGAKLFKIALYIHGDYDTSKHDSDEQTSLFTQLNDAFSRAVDLADASHGYLRQIKFQVQAIKAEVVESLSVEISQTTTSLDHAVQDTARQMAEAEQAIHENAQAITQCEKALQQHAINDMPAPGNPGFEILYPWIAGQPQKNQESAQRAQEALSKARIRSAELARHTAEAQMRNVALQAHMSIFAQIRAEMLPLQESVTALSSQSSIMLESMHQLQEKIVQMSRQAGEMAVHVSRDGGVAGEKAGFTAGILQLCAAALVDARLTDEVQMVVDELVKGYEGGELGEELETQVKRVQDSLELWAAK</sequence>
<dbReference type="RefSeq" id="XP_033526200.1">
    <property type="nucleotide sequence ID" value="XM_033667811.1"/>
</dbReference>
<dbReference type="EMBL" id="ML977502">
    <property type="protein sequence ID" value="KAF2131813.1"/>
    <property type="molecule type" value="Genomic_DNA"/>
</dbReference>
<keyword evidence="2" id="KW-1185">Reference proteome</keyword>
<dbReference type="AlphaFoldDB" id="A0A6A6AKU0"/>
<accession>A0A6A6AKU0</accession>
<evidence type="ECO:0000313" key="2">
    <source>
        <dbReference type="Proteomes" id="UP000799771"/>
    </source>
</evidence>
<name>A0A6A6AKU0_9PLEO</name>
<evidence type="ECO:0000313" key="1">
    <source>
        <dbReference type="EMBL" id="KAF2131813.1"/>
    </source>
</evidence>
<dbReference type="OrthoDB" id="3597832at2759"/>
<gene>
    <name evidence="1" type="ORF">P153DRAFT_365358</name>
</gene>
<dbReference type="Proteomes" id="UP000799771">
    <property type="component" value="Unassembled WGS sequence"/>
</dbReference>
<organism evidence="1 2">
    <name type="scientific">Dothidotthia symphoricarpi CBS 119687</name>
    <dbReference type="NCBI Taxonomy" id="1392245"/>
    <lineage>
        <taxon>Eukaryota</taxon>
        <taxon>Fungi</taxon>
        <taxon>Dikarya</taxon>
        <taxon>Ascomycota</taxon>
        <taxon>Pezizomycotina</taxon>
        <taxon>Dothideomycetes</taxon>
        <taxon>Pleosporomycetidae</taxon>
        <taxon>Pleosporales</taxon>
        <taxon>Dothidotthiaceae</taxon>
        <taxon>Dothidotthia</taxon>
    </lineage>
</organism>